<keyword evidence="2" id="KW-1185">Reference proteome</keyword>
<reference evidence="2" key="2">
    <citation type="submission" date="2009-11" db="EMBL/GenBank/DDBJ databases">
        <title>The Genome Sequence of Allomyces macrogynus strain ATCC 38327.</title>
        <authorList>
            <consortium name="The Broad Institute Genome Sequencing Platform"/>
            <person name="Russ C."/>
            <person name="Cuomo C."/>
            <person name="Shea T."/>
            <person name="Young S.K."/>
            <person name="Zeng Q."/>
            <person name="Koehrsen M."/>
            <person name="Haas B."/>
            <person name="Borodovsky M."/>
            <person name="Guigo R."/>
            <person name="Alvarado L."/>
            <person name="Berlin A."/>
            <person name="Borenstein D."/>
            <person name="Chen Z."/>
            <person name="Engels R."/>
            <person name="Freedman E."/>
            <person name="Gellesch M."/>
            <person name="Goldberg J."/>
            <person name="Griggs A."/>
            <person name="Gujja S."/>
            <person name="Heiman D."/>
            <person name="Hepburn T."/>
            <person name="Howarth C."/>
            <person name="Jen D."/>
            <person name="Larson L."/>
            <person name="Lewis B."/>
            <person name="Mehta T."/>
            <person name="Park D."/>
            <person name="Pearson M."/>
            <person name="Roberts A."/>
            <person name="Saif S."/>
            <person name="Shenoy N."/>
            <person name="Sisk P."/>
            <person name="Stolte C."/>
            <person name="Sykes S."/>
            <person name="Walk T."/>
            <person name="White J."/>
            <person name="Yandava C."/>
            <person name="Burger G."/>
            <person name="Gray M.W."/>
            <person name="Holland P.W.H."/>
            <person name="King N."/>
            <person name="Lang F.B.F."/>
            <person name="Roger A.J."/>
            <person name="Ruiz-Trillo I."/>
            <person name="Lander E."/>
            <person name="Nusbaum C."/>
        </authorList>
    </citation>
    <scope>NUCLEOTIDE SEQUENCE [LARGE SCALE GENOMIC DNA]</scope>
    <source>
        <strain evidence="2">ATCC 38327</strain>
    </source>
</reference>
<name>A0A0L0T5B0_ALLM3</name>
<proteinExistence type="predicted"/>
<dbReference type="Proteomes" id="UP000054350">
    <property type="component" value="Unassembled WGS sequence"/>
</dbReference>
<organism evidence="1 2">
    <name type="scientific">Allomyces macrogynus (strain ATCC 38327)</name>
    <name type="common">Allomyces javanicus var. macrogynus</name>
    <dbReference type="NCBI Taxonomy" id="578462"/>
    <lineage>
        <taxon>Eukaryota</taxon>
        <taxon>Fungi</taxon>
        <taxon>Fungi incertae sedis</taxon>
        <taxon>Blastocladiomycota</taxon>
        <taxon>Blastocladiomycetes</taxon>
        <taxon>Blastocladiales</taxon>
        <taxon>Blastocladiaceae</taxon>
        <taxon>Allomyces</taxon>
    </lineage>
</organism>
<evidence type="ECO:0000313" key="2">
    <source>
        <dbReference type="Proteomes" id="UP000054350"/>
    </source>
</evidence>
<sequence length="186" mass="20805">MPTIHNSTVVKLNVPDVINLILVKAVHLHARDDVHGLAQYARTMLRRDIPSVLPAILFHAPALAPEVASAAGDLVILDAWRDVNPSKLQVVVELCINKACLHERVNVLEWWRVSGMPLKYSSSAMDMASKLGHVRVLQWWRDSGLKLKYSRNAVSGAAARGHIVVLEWWNASGLEFPPIHHVTRWV</sequence>
<dbReference type="EMBL" id="GG745362">
    <property type="protein sequence ID" value="KNE69744.1"/>
    <property type="molecule type" value="Genomic_DNA"/>
</dbReference>
<accession>A0A0L0T5B0</accession>
<dbReference type="VEuPathDB" id="FungiDB:AMAG_14285"/>
<reference evidence="1 2" key="1">
    <citation type="submission" date="2009-11" db="EMBL/GenBank/DDBJ databases">
        <title>Annotation of Allomyces macrogynus ATCC 38327.</title>
        <authorList>
            <consortium name="The Broad Institute Genome Sequencing Platform"/>
            <person name="Russ C."/>
            <person name="Cuomo C."/>
            <person name="Burger G."/>
            <person name="Gray M.W."/>
            <person name="Holland P.W.H."/>
            <person name="King N."/>
            <person name="Lang F.B.F."/>
            <person name="Roger A.J."/>
            <person name="Ruiz-Trillo I."/>
            <person name="Young S.K."/>
            <person name="Zeng Q."/>
            <person name="Gargeya S."/>
            <person name="Fitzgerald M."/>
            <person name="Haas B."/>
            <person name="Abouelleil A."/>
            <person name="Alvarado L."/>
            <person name="Arachchi H.M."/>
            <person name="Berlin A."/>
            <person name="Chapman S.B."/>
            <person name="Gearin G."/>
            <person name="Goldberg J."/>
            <person name="Griggs A."/>
            <person name="Gujja S."/>
            <person name="Hansen M."/>
            <person name="Heiman D."/>
            <person name="Howarth C."/>
            <person name="Larimer J."/>
            <person name="Lui A."/>
            <person name="MacDonald P.J.P."/>
            <person name="McCowen C."/>
            <person name="Montmayeur A."/>
            <person name="Murphy C."/>
            <person name="Neiman D."/>
            <person name="Pearson M."/>
            <person name="Priest M."/>
            <person name="Roberts A."/>
            <person name="Saif S."/>
            <person name="Shea T."/>
            <person name="Sisk P."/>
            <person name="Stolte C."/>
            <person name="Sykes S."/>
            <person name="Wortman J."/>
            <person name="Nusbaum C."/>
            <person name="Birren B."/>
        </authorList>
    </citation>
    <scope>NUCLEOTIDE SEQUENCE [LARGE SCALE GENOMIC DNA]</scope>
    <source>
        <strain evidence="1 2">ATCC 38327</strain>
    </source>
</reference>
<dbReference type="AlphaFoldDB" id="A0A0L0T5B0"/>
<protein>
    <submittedName>
        <fullName evidence="1">Uncharacterized protein</fullName>
    </submittedName>
</protein>
<evidence type="ECO:0000313" key="1">
    <source>
        <dbReference type="EMBL" id="KNE69744.1"/>
    </source>
</evidence>
<dbReference type="OrthoDB" id="5591293at2759"/>
<dbReference type="SUPFAM" id="SSF140860">
    <property type="entry name" value="Pseudo ankyrin repeat-like"/>
    <property type="match status" value="1"/>
</dbReference>
<dbReference type="eggNOG" id="KOG0672">
    <property type="taxonomic scope" value="Eukaryota"/>
</dbReference>
<gene>
    <name evidence="1" type="ORF">AMAG_14285</name>
</gene>